<evidence type="ECO:0000313" key="1">
    <source>
        <dbReference type="EMBL" id="SVC52438.1"/>
    </source>
</evidence>
<dbReference type="AlphaFoldDB" id="A0A382MVR5"/>
<accession>A0A382MVR5</accession>
<organism evidence="1">
    <name type="scientific">marine metagenome</name>
    <dbReference type="NCBI Taxonomy" id="408172"/>
    <lineage>
        <taxon>unclassified sequences</taxon>
        <taxon>metagenomes</taxon>
        <taxon>ecological metagenomes</taxon>
    </lineage>
</organism>
<dbReference type="Pfam" id="PF05935">
    <property type="entry name" value="Arylsulfotrans"/>
    <property type="match status" value="1"/>
</dbReference>
<feature type="non-terminal residue" evidence="1">
    <location>
        <position position="1"/>
    </location>
</feature>
<dbReference type="SUPFAM" id="SSF50969">
    <property type="entry name" value="YVTN repeat-like/Quinoprotein amine dehydrogenase"/>
    <property type="match status" value="1"/>
</dbReference>
<sequence>GGGSEQYETQLIDNQLTVINSWFYDTGPASIAYLTPDSILFLPCKVNQNQGAGPNGGRFKKIDWDGNVIWDYEMPENICKPHHDIAVLPNGNILVICSEEKTEQEALNAGIENINGPMRLDMILEIEPVGLNDMNILWEWHYWDHLVQDINMNLDNYGQINENPQLLDINVSQSGGGENGIADWNHCNAISYNPILDQIVLSSRHMDEFYVIDHSTTTEEASSHSGGNYGNGGDFLYRWGNPQNYHRGNASNQILKSPHGINWIPNGYPGGGNFIIFNNEHSNNSSAVLEIIPPMNADGTYEIDAINPFGPSSYNWIYQSNFYSDKQSGAFRLPNGNTIITSTIDDFIVEVNEVNNIEWTYSGELRTARAIKYSHDY</sequence>
<gene>
    <name evidence="1" type="ORF">METZ01_LOCUS305292</name>
</gene>
<evidence type="ECO:0008006" key="2">
    <source>
        <dbReference type="Google" id="ProtNLM"/>
    </source>
</evidence>
<proteinExistence type="predicted"/>
<dbReference type="GO" id="GO:0004062">
    <property type="term" value="F:aryl sulfotransferase activity"/>
    <property type="evidence" value="ECO:0007669"/>
    <property type="project" value="InterPro"/>
</dbReference>
<dbReference type="InterPro" id="IPR011044">
    <property type="entry name" value="Quino_amine_DH_bsu"/>
</dbReference>
<dbReference type="EMBL" id="UINC01095954">
    <property type="protein sequence ID" value="SVC52438.1"/>
    <property type="molecule type" value="Genomic_DNA"/>
</dbReference>
<name>A0A382MVR5_9ZZZZ</name>
<feature type="non-terminal residue" evidence="1">
    <location>
        <position position="377"/>
    </location>
</feature>
<reference evidence="1" key="1">
    <citation type="submission" date="2018-05" db="EMBL/GenBank/DDBJ databases">
        <authorList>
            <person name="Lanie J.A."/>
            <person name="Ng W.-L."/>
            <person name="Kazmierczak K.M."/>
            <person name="Andrzejewski T.M."/>
            <person name="Davidsen T.M."/>
            <person name="Wayne K.J."/>
            <person name="Tettelin H."/>
            <person name="Glass J.I."/>
            <person name="Rusch D."/>
            <person name="Podicherti R."/>
            <person name="Tsui H.-C.T."/>
            <person name="Winkler M.E."/>
        </authorList>
    </citation>
    <scope>NUCLEOTIDE SEQUENCE</scope>
</reference>
<dbReference type="InterPro" id="IPR010262">
    <property type="entry name" value="Arylsulfotransferase_bact"/>
</dbReference>
<protein>
    <recommendedName>
        <fullName evidence="2">Arylsulfotransferase (ASST)</fullName>
    </recommendedName>
</protein>